<evidence type="ECO:0000256" key="13">
    <source>
        <dbReference type="ARBA" id="ARBA00052491"/>
    </source>
</evidence>
<evidence type="ECO:0000256" key="4">
    <source>
        <dbReference type="ARBA" id="ARBA00038182"/>
    </source>
</evidence>
<evidence type="ECO:0000256" key="11">
    <source>
        <dbReference type="ARBA" id="ARBA00052178"/>
    </source>
</evidence>
<evidence type="ECO:0000256" key="2">
    <source>
        <dbReference type="ARBA" id="ARBA00023315"/>
    </source>
</evidence>
<gene>
    <name evidence="15" type="ORF">L9F63_004759</name>
</gene>
<evidence type="ECO:0000256" key="5">
    <source>
        <dbReference type="ARBA" id="ARBA00039114"/>
    </source>
</evidence>
<comment type="catalytic activity">
    <reaction evidence="11">
        <text>serotonin + hexadecanoyl-CoA = N-hexadecanoyl-serotonin + CoA + H(+)</text>
        <dbReference type="Rhea" id="RHEA:51384"/>
        <dbReference type="ChEBI" id="CHEBI:15378"/>
        <dbReference type="ChEBI" id="CHEBI:57287"/>
        <dbReference type="ChEBI" id="CHEBI:57379"/>
        <dbReference type="ChEBI" id="CHEBI:134059"/>
        <dbReference type="ChEBI" id="CHEBI:350546"/>
    </reaction>
    <physiologicalReaction direction="left-to-right" evidence="11">
        <dbReference type="Rhea" id="RHEA:51385"/>
    </physiologicalReaction>
</comment>
<feature type="domain" description="N-acetyltransferase" evidence="14">
    <location>
        <begin position="142"/>
        <end position="192"/>
    </location>
</feature>
<comment type="caution">
    <text evidence="15">The sequence shown here is derived from an EMBL/GenBank/DDBJ whole genome shotgun (WGS) entry which is preliminary data.</text>
</comment>
<evidence type="ECO:0000256" key="7">
    <source>
        <dbReference type="ARBA" id="ARBA00050849"/>
    </source>
</evidence>
<comment type="catalytic activity">
    <reaction evidence="8">
        <text>serotonin + (5Z,8Z,11Z,14Z)-eicosatetraenoyl-CoA = N-[(5Z,8Z,11Z,14Z)-eicosatetraenoyl]-serotonin + CoA + H(+)</text>
        <dbReference type="Rhea" id="RHEA:51396"/>
        <dbReference type="ChEBI" id="CHEBI:15378"/>
        <dbReference type="ChEBI" id="CHEBI:57287"/>
        <dbReference type="ChEBI" id="CHEBI:57368"/>
        <dbReference type="ChEBI" id="CHEBI:132255"/>
        <dbReference type="ChEBI" id="CHEBI:350546"/>
    </reaction>
    <physiologicalReaction direction="left-to-right" evidence="8">
        <dbReference type="Rhea" id="RHEA:51397"/>
    </physiologicalReaction>
</comment>
<dbReference type="GO" id="GO:0004059">
    <property type="term" value="F:aralkylamine N-acetyltransferase activity"/>
    <property type="evidence" value="ECO:0007669"/>
    <property type="project" value="UniProtKB-EC"/>
</dbReference>
<evidence type="ECO:0000256" key="10">
    <source>
        <dbReference type="ARBA" id="ARBA00051823"/>
    </source>
</evidence>
<reference evidence="15" key="1">
    <citation type="journal article" date="2023" name="IScience">
        <title>Live-bearing cockroach genome reveals convergent evolutionary mechanisms linked to viviparity in insects and beyond.</title>
        <authorList>
            <person name="Fouks B."/>
            <person name="Harrison M.C."/>
            <person name="Mikhailova A.A."/>
            <person name="Marchal E."/>
            <person name="English S."/>
            <person name="Carruthers M."/>
            <person name="Jennings E.C."/>
            <person name="Chiamaka E.L."/>
            <person name="Frigard R.A."/>
            <person name="Pippel M."/>
            <person name="Attardo G.M."/>
            <person name="Benoit J.B."/>
            <person name="Bornberg-Bauer E."/>
            <person name="Tobe S.S."/>
        </authorList>
    </citation>
    <scope>NUCLEOTIDE SEQUENCE</scope>
    <source>
        <strain evidence="15">Stay&amp;Tobe</strain>
    </source>
</reference>
<dbReference type="PANTHER" id="PTHR20905:SF32">
    <property type="entry name" value="ARYLALKYLAMINE N-ACETYLTRANSFERASE-LIKE 7, ISOFORM A"/>
    <property type="match status" value="1"/>
</dbReference>
<sequence>MGLKNEVLPEMGDFEGIQFELIPEERYDDVIHHLRHNFFADEPLNHAVALCRPGEPHAELEEHSLTTLRDGLSQMAVHVKTGQVIGVALNGIQHPGDLAAAQAKLQTMSDMKFRRIFDLLYGVNLDLDLFSQHGVDRIFECRILSVDKRFRGRGLARELLRRSEQTARDAGFKLLKEDATGLFSQRVAESLGLKTVHQVRYSDYTAKDTGEVVFNTPTPHDTLKIMVKILQ</sequence>
<dbReference type="PANTHER" id="PTHR20905">
    <property type="entry name" value="N-ACETYLTRANSFERASE-RELATED"/>
    <property type="match status" value="1"/>
</dbReference>
<evidence type="ECO:0000313" key="15">
    <source>
        <dbReference type="EMBL" id="KAJ9579574.1"/>
    </source>
</evidence>
<dbReference type="Gene3D" id="3.40.630.30">
    <property type="match status" value="1"/>
</dbReference>
<dbReference type="AlphaFoldDB" id="A0AAD7ZF40"/>
<evidence type="ECO:0000256" key="8">
    <source>
        <dbReference type="ARBA" id="ARBA00051284"/>
    </source>
</evidence>
<comment type="pathway">
    <text evidence="3">Aromatic compound metabolism; melatonin biosynthesis; melatonin from serotonin: step 1/2.</text>
</comment>
<accession>A0AAD7ZF40</accession>
<evidence type="ECO:0000259" key="14">
    <source>
        <dbReference type="Pfam" id="PF00583"/>
    </source>
</evidence>
<comment type="catalytic activity">
    <reaction evidence="10">
        <text>serotonin + (9Z)-octadecenoyl-CoA = N-(9Z-octadecenoyl)-serotonin + CoA + H(+)</text>
        <dbReference type="Rhea" id="RHEA:51392"/>
        <dbReference type="ChEBI" id="CHEBI:15378"/>
        <dbReference type="ChEBI" id="CHEBI:57287"/>
        <dbReference type="ChEBI" id="CHEBI:57387"/>
        <dbReference type="ChEBI" id="CHEBI:134064"/>
        <dbReference type="ChEBI" id="CHEBI:350546"/>
    </reaction>
    <physiologicalReaction direction="left-to-right" evidence="10">
        <dbReference type="Rhea" id="RHEA:51393"/>
    </physiologicalReaction>
</comment>
<dbReference type="SUPFAM" id="SSF55729">
    <property type="entry name" value="Acyl-CoA N-acyltransferases (Nat)"/>
    <property type="match status" value="1"/>
</dbReference>
<proteinExistence type="inferred from homology"/>
<comment type="catalytic activity">
    <reaction evidence="13">
        <text>serotonin + acetyl-CoA = N-acetylserotonin + CoA + H(+)</text>
        <dbReference type="Rhea" id="RHEA:25217"/>
        <dbReference type="ChEBI" id="CHEBI:15378"/>
        <dbReference type="ChEBI" id="CHEBI:17697"/>
        <dbReference type="ChEBI" id="CHEBI:57287"/>
        <dbReference type="ChEBI" id="CHEBI:57288"/>
        <dbReference type="ChEBI" id="CHEBI:350546"/>
        <dbReference type="EC" id="2.3.1.87"/>
    </reaction>
    <physiologicalReaction direction="left-to-right" evidence="13">
        <dbReference type="Rhea" id="RHEA:25218"/>
    </physiologicalReaction>
</comment>
<evidence type="ECO:0000256" key="9">
    <source>
        <dbReference type="ARBA" id="ARBA00051711"/>
    </source>
</evidence>
<keyword evidence="16" id="KW-1185">Reference proteome</keyword>
<evidence type="ECO:0000256" key="6">
    <source>
        <dbReference type="ARBA" id="ARBA00050189"/>
    </source>
</evidence>
<comment type="catalytic activity">
    <reaction evidence="6">
        <text>dopamine + (9Z)-octadecenoyl-CoA = N-(9Z-octadecanoyl)-dopamine + CoA + H(+)</text>
        <dbReference type="Rhea" id="RHEA:51380"/>
        <dbReference type="ChEBI" id="CHEBI:15378"/>
        <dbReference type="ChEBI" id="CHEBI:31883"/>
        <dbReference type="ChEBI" id="CHEBI:57287"/>
        <dbReference type="ChEBI" id="CHEBI:57387"/>
        <dbReference type="ChEBI" id="CHEBI:59905"/>
    </reaction>
    <physiologicalReaction direction="left-to-right" evidence="6">
        <dbReference type="Rhea" id="RHEA:51381"/>
    </physiologicalReaction>
</comment>
<dbReference type="Proteomes" id="UP001233999">
    <property type="component" value="Unassembled WGS sequence"/>
</dbReference>
<comment type="catalytic activity">
    <reaction evidence="7">
        <text>serotonin + octadecanoyl-CoA = N-octadecanoyl-serotonin + CoA + H(+)</text>
        <dbReference type="Rhea" id="RHEA:51400"/>
        <dbReference type="ChEBI" id="CHEBI:15378"/>
        <dbReference type="ChEBI" id="CHEBI:57287"/>
        <dbReference type="ChEBI" id="CHEBI:57394"/>
        <dbReference type="ChEBI" id="CHEBI:134065"/>
        <dbReference type="ChEBI" id="CHEBI:350546"/>
    </reaction>
    <physiologicalReaction direction="left-to-right" evidence="7">
        <dbReference type="Rhea" id="RHEA:51401"/>
    </physiologicalReaction>
</comment>
<evidence type="ECO:0000256" key="3">
    <source>
        <dbReference type="ARBA" id="ARBA00037926"/>
    </source>
</evidence>
<evidence type="ECO:0000256" key="1">
    <source>
        <dbReference type="ARBA" id="ARBA00022679"/>
    </source>
</evidence>
<protein>
    <recommendedName>
        <fullName evidence="5">aralkylamine N-acetyltransferase</fullName>
        <ecNumber evidence="5">2.3.1.87</ecNumber>
    </recommendedName>
</protein>
<evidence type="ECO:0000256" key="12">
    <source>
        <dbReference type="ARBA" id="ARBA00052335"/>
    </source>
</evidence>
<evidence type="ECO:0000313" key="16">
    <source>
        <dbReference type="Proteomes" id="UP001233999"/>
    </source>
</evidence>
<comment type="catalytic activity">
    <reaction evidence="12">
        <text>dopamine + hexadecanoyl-CoA = N-hexadecanoyl-dopamine + CoA + H(+)</text>
        <dbReference type="Rhea" id="RHEA:51376"/>
        <dbReference type="ChEBI" id="CHEBI:15378"/>
        <dbReference type="ChEBI" id="CHEBI:57287"/>
        <dbReference type="ChEBI" id="CHEBI:57379"/>
        <dbReference type="ChEBI" id="CHEBI:59905"/>
        <dbReference type="ChEBI" id="CHEBI:134058"/>
    </reaction>
    <physiologicalReaction direction="left-to-right" evidence="12">
        <dbReference type="Rhea" id="RHEA:51377"/>
    </physiologicalReaction>
</comment>
<dbReference type="Pfam" id="PF00583">
    <property type="entry name" value="Acetyltransf_1"/>
    <property type="match status" value="1"/>
</dbReference>
<reference evidence="15" key="2">
    <citation type="submission" date="2023-05" db="EMBL/GenBank/DDBJ databases">
        <authorList>
            <person name="Fouks B."/>
        </authorList>
    </citation>
    <scope>NUCLEOTIDE SEQUENCE</scope>
    <source>
        <strain evidence="15">Stay&amp;Tobe</strain>
        <tissue evidence="15">Testes</tissue>
    </source>
</reference>
<keyword evidence="2" id="KW-0012">Acyltransferase</keyword>
<dbReference type="EMBL" id="JASPKZ010008385">
    <property type="protein sequence ID" value="KAJ9579574.1"/>
    <property type="molecule type" value="Genomic_DNA"/>
</dbReference>
<dbReference type="FunFam" id="3.40.630.30:FF:000046">
    <property type="entry name" value="Dopamine N-acetyltransferase"/>
    <property type="match status" value="1"/>
</dbReference>
<name>A0AAD7ZF40_DIPPU</name>
<dbReference type="InterPro" id="IPR000182">
    <property type="entry name" value="GNAT_dom"/>
</dbReference>
<dbReference type="CDD" id="cd04301">
    <property type="entry name" value="NAT_SF"/>
    <property type="match status" value="1"/>
</dbReference>
<organism evidence="15 16">
    <name type="scientific">Diploptera punctata</name>
    <name type="common">Pacific beetle cockroach</name>
    <dbReference type="NCBI Taxonomy" id="6984"/>
    <lineage>
        <taxon>Eukaryota</taxon>
        <taxon>Metazoa</taxon>
        <taxon>Ecdysozoa</taxon>
        <taxon>Arthropoda</taxon>
        <taxon>Hexapoda</taxon>
        <taxon>Insecta</taxon>
        <taxon>Pterygota</taxon>
        <taxon>Neoptera</taxon>
        <taxon>Polyneoptera</taxon>
        <taxon>Dictyoptera</taxon>
        <taxon>Blattodea</taxon>
        <taxon>Blaberoidea</taxon>
        <taxon>Blaberidae</taxon>
        <taxon>Diplopterinae</taxon>
        <taxon>Diploptera</taxon>
    </lineage>
</organism>
<dbReference type="InterPro" id="IPR016181">
    <property type="entry name" value="Acyl_CoA_acyltransferase"/>
</dbReference>
<comment type="similarity">
    <text evidence="4">Belongs to the acetyltransferase family. AANAT subfamily.</text>
</comment>
<keyword evidence="1" id="KW-0808">Transferase</keyword>
<comment type="catalytic activity">
    <reaction evidence="9">
        <text>dopamine + acetyl-CoA = N-acetyldopamine + CoA + H(+)</text>
        <dbReference type="Rhea" id="RHEA:51388"/>
        <dbReference type="ChEBI" id="CHEBI:15378"/>
        <dbReference type="ChEBI" id="CHEBI:57287"/>
        <dbReference type="ChEBI" id="CHEBI:57288"/>
        <dbReference type="ChEBI" id="CHEBI:59905"/>
        <dbReference type="ChEBI" id="CHEBI:125678"/>
    </reaction>
    <physiologicalReaction direction="left-to-right" evidence="9">
        <dbReference type="Rhea" id="RHEA:51389"/>
    </physiologicalReaction>
</comment>
<dbReference type="EC" id="2.3.1.87" evidence="5"/>